<comment type="caution">
    <text evidence="6">The sequence shown here is derived from an EMBL/GenBank/DDBJ whole genome shotgun (WGS) entry which is preliminary data.</text>
</comment>
<dbReference type="RefSeq" id="WP_158322363.1">
    <property type="nucleotide sequence ID" value="NZ_BORB01000005.1"/>
</dbReference>
<dbReference type="PANTHER" id="PTHR42855">
    <property type="entry name" value="ABC TRANSPORTER ATP-BINDING SUBUNIT"/>
    <property type="match status" value="1"/>
</dbReference>
<dbReference type="Gene3D" id="3.40.50.300">
    <property type="entry name" value="P-loop containing nucleotide triphosphate hydrolases"/>
    <property type="match status" value="2"/>
</dbReference>
<dbReference type="SUPFAM" id="SSF52540">
    <property type="entry name" value="P-loop containing nucleoside triphosphate hydrolases"/>
    <property type="match status" value="2"/>
</dbReference>
<organism evidence="6 7">
    <name type="scientific">Lederbergia ruris</name>
    <dbReference type="NCBI Taxonomy" id="217495"/>
    <lineage>
        <taxon>Bacteria</taxon>
        <taxon>Bacillati</taxon>
        <taxon>Bacillota</taxon>
        <taxon>Bacilli</taxon>
        <taxon>Bacillales</taxon>
        <taxon>Bacillaceae</taxon>
        <taxon>Lederbergia</taxon>
    </lineage>
</organism>
<keyword evidence="1" id="KW-0547">Nucleotide-binding</keyword>
<dbReference type="Gene3D" id="1.10.287.380">
    <property type="entry name" value="Valyl-tRNA synthetase, C-terminal domain"/>
    <property type="match status" value="1"/>
</dbReference>
<dbReference type="EMBL" id="BORB01000005">
    <property type="protein sequence ID" value="GIN56558.1"/>
    <property type="molecule type" value="Genomic_DNA"/>
</dbReference>
<feature type="domain" description="ABC transporter" evidence="5">
    <location>
        <begin position="4"/>
        <end position="255"/>
    </location>
</feature>
<evidence type="ECO:0000256" key="1">
    <source>
        <dbReference type="ARBA" id="ARBA00022741"/>
    </source>
</evidence>
<dbReference type="InterPro" id="IPR051309">
    <property type="entry name" value="ABCF_ATPase"/>
</dbReference>
<evidence type="ECO:0000256" key="3">
    <source>
        <dbReference type="SAM" id="Coils"/>
    </source>
</evidence>
<dbReference type="InterPro" id="IPR037118">
    <property type="entry name" value="Val-tRNA_synth_C_sf"/>
</dbReference>
<reference evidence="6 7" key="1">
    <citation type="submission" date="2021-03" db="EMBL/GenBank/DDBJ databases">
        <title>Antimicrobial resistance genes in bacteria isolated from Japanese honey, and their potential for conferring macrolide and lincosamide resistance in the American foulbrood pathogen Paenibacillus larvae.</title>
        <authorList>
            <person name="Okamoto M."/>
            <person name="Kumagai M."/>
            <person name="Kanamori H."/>
            <person name="Takamatsu D."/>
        </authorList>
    </citation>
    <scope>NUCLEOTIDE SEQUENCE [LARGE SCALE GENOMIC DNA]</scope>
    <source>
        <strain evidence="6 7">J8TS2</strain>
    </source>
</reference>
<dbReference type="InterPro" id="IPR003439">
    <property type="entry name" value="ABC_transporter-like_ATP-bd"/>
</dbReference>
<dbReference type="SMART" id="SM00382">
    <property type="entry name" value="AAA"/>
    <property type="match status" value="2"/>
</dbReference>
<name>A0ABQ4KF09_9BACI</name>
<feature type="coiled-coil region" evidence="3">
    <location>
        <begin position="241"/>
        <end position="268"/>
    </location>
</feature>
<gene>
    <name evidence="6" type="ORF">J8TS2_08770</name>
</gene>
<dbReference type="InterPro" id="IPR017871">
    <property type="entry name" value="ABC_transporter-like_CS"/>
</dbReference>
<dbReference type="InterPro" id="IPR003593">
    <property type="entry name" value="AAA+_ATPase"/>
</dbReference>
<dbReference type="GO" id="GO:0005524">
    <property type="term" value="F:ATP binding"/>
    <property type="evidence" value="ECO:0007669"/>
    <property type="project" value="UniProtKB-KW"/>
</dbReference>
<evidence type="ECO:0000259" key="5">
    <source>
        <dbReference type="PROSITE" id="PS50893"/>
    </source>
</evidence>
<sequence>MNIFSAENITKTYGEKQLFENITFHIEEKEKIGIIGINGTGKSSLLKLIAGLDDPDAGFFDHPKKYSIAYLPQTPELDANLTVLDQVFQSNAPEIQLMNAYEYTLIQLEEDPHNRPLQNKLLELQKRMDAEDGWIASTNAKTILMRLGIHDLTQSIGSLSGGQKKRVALAQVLIETPDLLLLDEPTNHLDYETIIWLESYLNNSPHAVMTVTHDRYFLDQVATRILEIDQGRLFSYTGNYASFLEAKALREEQEAKEAGKKKNIYRQELAWMRRGAKARSTKQKARIQRFEKLEQEMGSKGKNEELNLTLEGNRLGKQVFELRNASQAFSNKTILDDFHLLVNRGDRIGIVGKNGSGKSTLLNILAGQVSLDHGELIVGQTVKFAYYTQETEPTPKDQRMIAYIREEGETVETSNGEVISATQMLERFLFPAHTHGTWISRLSGGERRRLFLLKLLMGKPNVLLLDEPTNDLDTETLTVLENYIEDFPGVVISVSHDRYFLDKTADQLLIFQGNGKIDTFIGAYTEYLQESEYRDREEKKQQANEKQSVKQAKKDTKEENKKKMTYKEKIEWETIEDKIMELELKIEQMQSELNEVGSNYEKAEQLSMEIDQANNQLEELIARWTYLSELSE</sequence>
<dbReference type="PROSITE" id="PS50893">
    <property type="entry name" value="ABC_TRANSPORTER_2"/>
    <property type="match status" value="2"/>
</dbReference>
<evidence type="ECO:0000256" key="4">
    <source>
        <dbReference type="SAM" id="MobiDB-lite"/>
    </source>
</evidence>
<keyword evidence="3" id="KW-0175">Coiled coil</keyword>
<protein>
    <submittedName>
        <fullName evidence="6">ABC transporter ATP-binding protein</fullName>
    </submittedName>
</protein>
<dbReference type="Pfam" id="PF12848">
    <property type="entry name" value="ABC_tran_Xtn"/>
    <property type="match status" value="1"/>
</dbReference>
<evidence type="ECO:0000256" key="2">
    <source>
        <dbReference type="ARBA" id="ARBA00022840"/>
    </source>
</evidence>
<dbReference type="PROSITE" id="PS00211">
    <property type="entry name" value="ABC_TRANSPORTER_1"/>
    <property type="match status" value="2"/>
</dbReference>
<dbReference type="PANTHER" id="PTHR42855:SF1">
    <property type="entry name" value="ABC TRANSPORTER DOMAIN-CONTAINING PROTEIN"/>
    <property type="match status" value="1"/>
</dbReference>
<evidence type="ECO:0000313" key="6">
    <source>
        <dbReference type="EMBL" id="GIN56558.1"/>
    </source>
</evidence>
<accession>A0ABQ4KF09</accession>
<dbReference type="Pfam" id="PF16326">
    <property type="entry name" value="ABC_tran_CTD"/>
    <property type="match status" value="1"/>
</dbReference>
<keyword evidence="2 6" id="KW-0067">ATP-binding</keyword>
<dbReference type="InterPro" id="IPR027417">
    <property type="entry name" value="P-loop_NTPase"/>
</dbReference>
<feature type="domain" description="ABC transporter" evidence="5">
    <location>
        <begin position="320"/>
        <end position="538"/>
    </location>
</feature>
<dbReference type="Proteomes" id="UP000679950">
    <property type="component" value="Unassembled WGS sequence"/>
</dbReference>
<dbReference type="Pfam" id="PF00005">
    <property type="entry name" value="ABC_tran"/>
    <property type="match status" value="2"/>
</dbReference>
<dbReference type="InterPro" id="IPR032524">
    <property type="entry name" value="ABC_tran_C"/>
</dbReference>
<evidence type="ECO:0000313" key="7">
    <source>
        <dbReference type="Proteomes" id="UP000679950"/>
    </source>
</evidence>
<keyword evidence="7" id="KW-1185">Reference proteome</keyword>
<dbReference type="CDD" id="cd03221">
    <property type="entry name" value="ABCF_EF-3"/>
    <property type="match status" value="2"/>
</dbReference>
<dbReference type="InterPro" id="IPR032781">
    <property type="entry name" value="ABC_tran_Xtn"/>
</dbReference>
<proteinExistence type="predicted"/>
<feature type="region of interest" description="Disordered" evidence="4">
    <location>
        <begin position="535"/>
        <end position="560"/>
    </location>
</feature>